<organism evidence="2">
    <name type="scientific">Siphoviridae sp. ctDmQ3</name>
    <dbReference type="NCBI Taxonomy" id="2823570"/>
    <lineage>
        <taxon>Viruses</taxon>
        <taxon>Duplodnaviria</taxon>
        <taxon>Heunggongvirae</taxon>
        <taxon>Uroviricota</taxon>
        <taxon>Caudoviricetes</taxon>
    </lineage>
</organism>
<feature type="transmembrane region" description="Helical" evidence="1">
    <location>
        <begin position="23"/>
        <end position="40"/>
    </location>
</feature>
<dbReference type="EMBL" id="BK014653">
    <property type="protein sequence ID" value="DAD66078.1"/>
    <property type="molecule type" value="Genomic_DNA"/>
</dbReference>
<keyword evidence="1" id="KW-0812">Transmembrane</keyword>
<evidence type="ECO:0000313" key="2">
    <source>
        <dbReference type="EMBL" id="DAD66078.1"/>
    </source>
</evidence>
<reference evidence="2" key="1">
    <citation type="journal article" date="2021" name="Proc. Natl. Acad. Sci. U.S.A.">
        <title>A Catalog of Tens of Thousands of Viruses from Human Metagenomes Reveals Hidden Associations with Chronic Diseases.</title>
        <authorList>
            <person name="Tisza M.J."/>
            <person name="Buck C.B."/>
        </authorList>
    </citation>
    <scope>NUCLEOTIDE SEQUENCE</scope>
    <source>
        <strain evidence="2">CtDmQ3</strain>
    </source>
</reference>
<accession>A0A8S5L858</accession>
<keyword evidence="1" id="KW-1133">Transmembrane helix</keyword>
<protein>
    <submittedName>
        <fullName evidence="2">Uncharacterized protein</fullName>
    </submittedName>
</protein>
<sequence>MLKSVRSFYFAAYLHANSFRNRIYYISKCLFTVSVVLFIFPRFEWVYILI</sequence>
<evidence type="ECO:0000256" key="1">
    <source>
        <dbReference type="SAM" id="Phobius"/>
    </source>
</evidence>
<proteinExistence type="predicted"/>
<name>A0A8S5L858_9CAUD</name>
<keyword evidence="1" id="KW-0472">Membrane</keyword>